<sequence>MHNLPPPLSTPSASSFGALSVAWSATRYGWIYRGRSLGVTASAETVVGCSGRSSLNGVAEEPREGCTNRCSEWRRRKEKLGGVAALLDDIERRGWGLGWVCGVARLMPIGDNIKPRGTCNRSPLNHCLPPPSHMFAPPALRLCYPPRFSIVARK</sequence>
<dbReference type="AlphaFoldDB" id="A0A5C3KJX5"/>
<evidence type="ECO:0000313" key="1">
    <source>
        <dbReference type="EMBL" id="TFK20486.1"/>
    </source>
</evidence>
<keyword evidence="2" id="KW-1185">Reference proteome</keyword>
<gene>
    <name evidence="1" type="ORF">FA15DRAFT_124345</name>
</gene>
<evidence type="ECO:0000313" key="2">
    <source>
        <dbReference type="Proteomes" id="UP000307440"/>
    </source>
</evidence>
<accession>A0A5C3KJX5</accession>
<dbReference type="EMBL" id="ML210298">
    <property type="protein sequence ID" value="TFK20486.1"/>
    <property type="molecule type" value="Genomic_DNA"/>
</dbReference>
<reference evidence="1 2" key="1">
    <citation type="journal article" date="2019" name="Nat. Ecol. Evol.">
        <title>Megaphylogeny resolves global patterns of mushroom evolution.</title>
        <authorList>
            <person name="Varga T."/>
            <person name="Krizsan K."/>
            <person name="Foldi C."/>
            <person name="Dima B."/>
            <person name="Sanchez-Garcia M."/>
            <person name="Sanchez-Ramirez S."/>
            <person name="Szollosi G.J."/>
            <person name="Szarkandi J.G."/>
            <person name="Papp V."/>
            <person name="Albert L."/>
            <person name="Andreopoulos W."/>
            <person name="Angelini C."/>
            <person name="Antonin V."/>
            <person name="Barry K.W."/>
            <person name="Bougher N.L."/>
            <person name="Buchanan P."/>
            <person name="Buyck B."/>
            <person name="Bense V."/>
            <person name="Catcheside P."/>
            <person name="Chovatia M."/>
            <person name="Cooper J."/>
            <person name="Damon W."/>
            <person name="Desjardin D."/>
            <person name="Finy P."/>
            <person name="Geml J."/>
            <person name="Haridas S."/>
            <person name="Hughes K."/>
            <person name="Justo A."/>
            <person name="Karasinski D."/>
            <person name="Kautmanova I."/>
            <person name="Kiss B."/>
            <person name="Kocsube S."/>
            <person name="Kotiranta H."/>
            <person name="LaButti K.M."/>
            <person name="Lechner B.E."/>
            <person name="Liimatainen K."/>
            <person name="Lipzen A."/>
            <person name="Lukacs Z."/>
            <person name="Mihaltcheva S."/>
            <person name="Morgado L.N."/>
            <person name="Niskanen T."/>
            <person name="Noordeloos M.E."/>
            <person name="Ohm R.A."/>
            <person name="Ortiz-Santana B."/>
            <person name="Ovrebo C."/>
            <person name="Racz N."/>
            <person name="Riley R."/>
            <person name="Savchenko A."/>
            <person name="Shiryaev A."/>
            <person name="Soop K."/>
            <person name="Spirin V."/>
            <person name="Szebenyi C."/>
            <person name="Tomsovsky M."/>
            <person name="Tulloss R.E."/>
            <person name="Uehling J."/>
            <person name="Grigoriev I.V."/>
            <person name="Vagvolgyi C."/>
            <person name="Papp T."/>
            <person name="Martin F.M."/>
            <person name="Miettinen O."/>
            <person name="Hibbett D.S."/>
            <person name="Nagy L.G."/>
        </authorList>
    </citation>
    <scope>NUCLEOTIDE SEQUENCE [LARGE SCALE GENOMIC DNA]</scope>
    <source>
        <strain evidence="1 2">CBS 121175</strain>
    </source>
</reference>
<protein>
    <submittedName>
        <fullName evidence="1">Uncharacterized protein</fullName>
    </submittedName>
</protein>
<organism evidence="1 2">
    <name type="scientific">Coprinopsis marcescibilis</name>
    <name type="common">Agaric fungus</name>
    <name type="synonym">Psathyrella marcescibilis</name>
    <dbReference type="NCBI Taxonomy" id="230819"/>
    <lineage>
        <taxon>Eukaryota</taxon>
        <taxon>Fungi</taxon>
        <taxon>Dikarya</taxon>
        <taxon>Basidiomycota</taxon>
        <taxon>Agaricomycotina</taxon>
        <taxon>Agaricomycetes</taxon>
        <taxon>Agaricomycetidae</taxon>
        <taxon>Agaricales</taxon>
        <taxon>Agaricineae</taxon>
        <taxon>Psathyrellaceae</taxon>
        <taxon>Coprinopsis</taxon>
    </lineage>
</organism>
<name>A0A5C3KJX5_COPMA</name>
<dbReference type="Proteomes" id="UP000307440">
    <property type="component" value="Unassembled WGS sequence"/>
</dbReference>
<proteinExistence type="predicted"/>